<evidence type="ECO:0000256" key="7">
    <source>
        <dbReference type="ARBA" id="ARBA00023237"/>
    </source>
</evidence>
<dbReference type="Pfam" id="PF13715">
    <property type="entry name" value="CarbopepD_reg_2"/>
    <property type="match status" value="1"/>
</dbReference>
<dbReference type="AlphaFoldDB" id="A0A1G9IQI2"/>
<evidence type="ECO:0000256" key="4">
    <source>
        <dbReference type="ARBA" id="ARBA00022692"/>
    </source>
</evidence>
<evidence type="ECO:0000259" key="10">
    <source>
        <dbReference type="Pfam" id="PF00593"/>
    </source>
</evidence>
<name>A0A1G9IQI2_9BACT</name>
<keyword evidence="4 8" id="KW-0812">Transmembrane</keyword>
<dbReference type="Pfam" id="PF00593">
    <property type="entry name" value="TonB_dep_Rec_b-barrel"/>
    <property type="match status" value="1"/>
</dbReference>
<accession>A0A1G9IQI2</accession>
<dbReference type="OrthoDB" id="9768177at2"/>
<dbReference type="Gene3D" id="2.40.170.20">
    <property type="entry name" value="TonB-dependent receptor, beta-barrel domain"/>
    <property type="match status" value="1"/>
</dbReference>
<dbReference type="InterPro" id="IPR023996">
    <property type="entry name" value="TonB-dep_OMP_SusC/RagA"/>
</dbReference>
<dbReference type="InterPro" id="IPR012910">
    <property type="entry name" value="Plug_dom"/>
</dbReference>
<dbReference type="PROSITE" id="PS52016">
    <property type="entry name" value="TONB_DEPENDENT_REC_3"/>
    <property type="match status" value="1"/>
</dbReference>
<keyword evidence="7 8" id="KW-0998">Cell outer membrane</keyword>
<dbReference type="GO" id="GO:0009279">
    <property type="term" value="C:cell outer membrane"/>
    <property type="evidence" value="ECO:0007669"/>
    <property type="project" value="UniProtKB-SubCell"/>
</dbReference>
<dbReference type="STRING" id="563176.SAMN04488090_0583"/>
<dbReference type="SUPFAM" id="SSF49464">
    <property type="entry name" value="Carboxypeptidase regulatory domain-like"/>
    <property type="match status" value="1"/>
</dbReference>
<evidence type="ECO:0000256" key="6">
    <source>
        <dbReference type="ARBA" id="ARBA00023136"/>
    </source>
</evidence>
<evidence type="ECO:0000256" key="3">
    <source>
        <dbReference type="ARBA" id="ARBA00022452"/>
    </source>
</evidence>
<keyword evidence="6 8" id="KW-0472">Membrane</keyword>
<comment type="similarity">
    <text evidence="8 9">Belongs to the TonB-dependent receptor family.</text>
</comment>
<evidence type="ECO:0000256" key="1">
    <source>
        <dbReference type="ARBA" id="ARBA00004571"/>
    </source>
</evidence>
<dbReference type="NCBIfam" id="TIGR04056">
    <property type="entry name" value="OMP_RagA_SusC"/>
    <property type="match status" value="1"/>
</dbReference>
<dbReference type="InterPro" id="IPR000531">
    <property type="entry name" value="Beta-barrel_TonB"/>
</dbReference>
<dbReference type="Gene3D" id="2.60.40.1120">
    <property type="entry name" value="Carboxypeptidase-like, regulatory domain"/>
    <property type="match status" value="1"/>
</dbReference>
<dbReference type="InterPro" id="IPR023997">
    <property type="entry name" value="TonB-dep_OMP_SusC/RagA_CS"/>
</dbReference>
<dbReference type="InterPro" id="IPR036942">
    <property type="entry name" value="Beta-barrel_TonB_sf"/>
</dbReference>
<comment type="subcellular location">
    <subcellularLocation>
        <location evidence="1 8">Cell outer membrane</location>
        <topology evidence="1 8">Multi-pass membrane protein</topology>
    </subcellularLocation>
</comment>
<proteinExistence type="inferred from homology"/>
<evidence type="ECO:0000256" key="9">
    <source>
        <dbReference type="RuleBase" id="RU003357"/>
    </source>
</evidence>
<keyword evidence="13" id="KW-1185">Reference proteome</keyword>
<dbReference type="NCBIfam" id="TIGR04057">
    <property type="entry name" value="SusC_RagA_signa"/>
    <property type="match status" value="1"/>
</dbReference>
<protein>
    <submittedName>
        <fullName evidence="12">TonB-linked outer membrane protein, SusC/RagA family</fullName>
    </submittedName>
</protein>
<dbReference type="Gene3D" id="2.170.130.10">
    <property type="entry name" value="TonB-dependent receptor, plug domain"/>
    <property type="match status" value="1"/>
</dbReference>
<dbReference type="EMBL" id="FNGS01000001">
    <property type="protein sequence ID" value="SDL27549.1"/>
    <property type="molecule type" value="Genomic_DNA"/>
</dbReference>
<keyword evidence="5 9" id="KW-0798">TonB box</keyword>
<dbReference type="RefSeq" id="WP_093197460.1">
    <property type="nucleotide sequence ID" value="NZ_FNGS01000001.1"/>
</dbReference>
<evidence type="ECO:0000313" key="12">
    <source>
        <dbReference type="EMBL" id="SDL27549.1"/>
    </source>
</evidence>
<evidence type="ECO:0000313" key="13">
    <source>
        <dbReference type="Proteomes" id="UP000198901"/>
    </source>
</evidence>
<keyword evidence="3 8" id="KW-1134">Transmembrane beta strand</keyword>
<dbReference type="Proteomes" id="UP000198901">
    <property type="component" value="Unassembled WGS sequence"/>
</dbReference>
<gene>
    <name evidence="12" type="ORF">SAMN04488090_0583</name>
</gene>
<evidence type="ECO:0000256" key="2">
    <source>
        <dbReference type="ARBA" id="ARBA00022448"/>
    </source>
</evidence>
<feature type="domain" description="TonB-dependent receptor-like beta-barrel" evidence="10">
    <location>
        <begin position="440"/>
        <end position="822"/>
    </location>
</feature>
<feature type="domain" description="TonB-dependent receptor plug" evidence="11">
    <location>
        <begin position="124"/>
        <end position="231"/>
    </location>
</feature>
<sequence>MRLFCPPEAGPRARLLLLLCYFLGCLTAFGQQVTVSGRVTLSGSGEPAAGTSVLVKGTNRGTQTDGNGNFTIPAEKTALLVFSRIGYQTQEIQVGNQTRIEVVLQESQVNLDQVVVVSYGMQRQRDITGSVQRISASELQDVPAAEFGQKLQGRVAGVQIGQVTGRPGQGMTFRIRGAASLGSGNQPLVVVDGQPIMGDFNLLNPDDIESFSVLKDASATALYGSRAANGVIIITTKQAKAGKTNITFNAYYGTQSVPQRGRPDLMNAREFAEFMNGFYQDKIQYEKWVNPATGLAEIPDDYKNPSQYGKGTDWYNALLRNAPIQNYSLNVSTGTDKVSSSTSVTYFNQQGVLLNNGMQRFSLRSNNEYRPNDKLKLGFSFSPTYQVDNNTRGSLDGNRQVLVGAEISSPLISPVNPDGTYPLKASSYGMYALPNFYQQLKTMNVKQNTLRLLSNAYLDLELVKNLHFKSTINVDLGTADYNAYYPTTYGVFGAPPPSVPSAAHSSYNYTSWLSENMLMYNFKKGEHSFDLLAGYSAQKYNRNYRSINGSNFPNDAVPWISGAATTSGSTNNNAWDIASWYGRLNYDFAGKYFLSATIRRDGSSRFGSNKRWGYFPSVSAGWVVSDETFFPKSNAFSFLKLRGSYGLTGNNNIGDYTQVSLVGATNYFFDGNLAQGLSITSLGNPNLTWETSKQVDFGVETSFANNRITFSYDYYRKNTENMLYRINIPYASGYSSIAYNVGTFRMWGHEFQIGTKNLTGALTWNTNFNVALNDNKVVRLQDNTPIGGTGKYNDYNRTTVGRRIGELWGYVFDGIYMTQAEYNSQPKEATSAVGSARMKDINGDGVINANDKTYLGNPNPRVIFGMTNDFKYKKFDLSVVMAGQAGNKIMNINNQNLQNLDGIFNMTRDMAGRWRSEQNPGNGKVPRTLANTTELYRLANSNWIFSGDYLTVKNITVGYTLDLSRLKYAKSARIYASVQQAFVFTRYPGQNPEVNDTRDSQTTAGLDNGSYPVPRTFLIGTNINF</sequence>
<dbReference type="InterPro" id="IPR037066">
    <property type="entry name" value="Plug_dom_sf"/>
</dbReference>
<dbReference type="FunFam" id="2.170.130.10:FF:000003">
    <property type="entry name" value="SusC/RagA family TonB-linked outer membrane protein"/>
    <property type="match status" value="1"/>
</dbReference>
<dbReference type="InterPro" id="IPR008969">
    <property type="entry name" value="CarboxyPept-like_regulatory"/>
</dbReference>
<evidence type="ECO:0000256" key="8">
    <source>
        <dbReference type="PROSITE-ProRule" id="PRU01360"/>
    </source>
</evidence>
<organism evidence="12 13">
    <name type="scientific">Siphonobacter aquaeclarae</name>
    <dbReference type="NCBI Taxonomy" id="563176"/>
    <lineage>
        <taxon>Bacteria</taxon>
        <taxon>Pseudomonadati</taxon>
        <taxon>Bacteroidota</taxon>
        <taxon>Cytophagia</taxon>
        <taxon>Cytophagales</taxon>
        <taxon>Cytophagaceae</taxon>
        <taxon>Siphonobacter</taxon>
    </lineage>
</organism>
<keyword evidence="2 8" id="KW-0813">Transport</keyword>
<dbReference type="InterPro" id="IPR039426">
    <property type="entry name" value="TonB-dep_rcpt-like"/>
</dbReference>
<dbReference type="Pfam" id="PF07715">
    <property type="entry name" value="Plug"/>
    <property type="match status" value="1"/>
</dbReference>
<dbReference type="SUPFAM" id="SSF56935">
    <property type="entry name" value="Porins"/>
    <property type="match status" value="1"/>
</dbReference>
<evidence type="ECO:0000256" key="5">
    <source>
        <dbReference type="ARBA" id="ARBA00023077"/>
    </source>
</evidence>
<reference evidence="12 13" key="1">
    <citation type="submission" date="2016-10" db="EMBL/GenBank/DDBJ databases">
        <authorList>
            <person name="de Groot N.N."/>
        </authorList>
    </citation>
    <scope>NUCLEOTIDE SEQUENCE [LARGE SCALE GENOMIC DNA]</scope>
    <source>
        <strain evidence="12 13">DSM 21668</strain>
    </source>
</reference>
<evidence type="ECO:0000259" key="11">
    <source>
        <dbReference type="Pfam" id="PF07715"/>
    </source>
</evidence>